<comment type="caution">
    <text evidence="1">The sequence shown here is derived from an EMBL/GenBank/DDBJ whole genome shotgun (WGS) entry which is preliminary data.</text>
</comment>
<protein>
    <submittedName>
        <fullName evidence="1">Uncharacterized protein</fullName>
    </submittedName>
</protein>
<name>C0D0X9_9FIRM</name>
<dbReference type="Proteomes" id="UP000004756">
    <property type="component" value="Unassembled WGS sequence"/>
</dbReference>
<evidence type="ECO:0000313" key="1">
    <source>
        <dbReference type="EMBL" id="EEG55019.1"/>
    </source>
</evidence>
<dbReference type="AlphaFoldDB" id="C0D0X9"/>
<dbReference type="EMBL" id="ACCJ01000193">
    <property type="protein sequence ID" value="EEG55019.1"/>
    <property type="molecule type" value="Genomic_DNA"/>
</dbReference>
<organism evidence="1 2">
    <name type="scientific">[Clostridium] asparagiforme DSM 15981</name>
    <dbReference type="NCBI Taxonomy" id="518636"/>
    <lineage>
        <taxon>Bacteria</taxon>
        <taxon>Bacillati</taxon>
        <taxon>Bacillota</taxon>
        <taxon>Clostridia</taxon>
        <taxon>Lachnospirales</taxon>
        <taxon>Lachnospiraceae</taxon>
        <taxon>Enterocloster</taxon>
    </lineage>
</organism>
<sequence>MGAAACFLMDVMGHLRAIAGCNVLPAPPAAHCLPVSLNLCKKFFQIFYLFKMHVRLYDIPCKR</sequence>
<dbReference type="HOGENOM" id="CLU_2877728_0_0_9"/>
<gene>
    <name evidence="1" type="ORF">CLOSTASPAR_02916</name>
</gene>
<evidence type="ECO:0000313" key="2">
    <source>
        <dbReference type="Proteomes" id="UP000004756"/>
    </source>
</evidence>
<reference evidence="1 2" key="1">
    <citation type="submission" date="2009-02" db="EMBL/GenBank/DDBJ databases">
        <title>Draft genome sequence of Clostridium asparagiforme (DSM 15981).</title>
        <authorList>
            <person name="Sudarsanam P."/>
            <person name="Ley R."/>
            <person name="Guruge J."/>
            <person name="Turnbaugh P.J."/>
            <person name="Mahowald M."/>
            <person name="Liep D."/>
            <person name="Gordon J."/>
        </authorList>
    </citation>
    <scope>NUCLEOTIDE SEQUENCE [LARGE SCALE GENOMIC DNA]</scope>
    <source>
        <strain evidence="1 2">DSM 15981</strain>
    </source>
</reference>
<proteinExistence type="predicted"/>
<keyword evidence="2" id="KW-1185">Reference proteome</keyword>
<accession>C0D0X9</accession>